<organism evidence="1 2">
    <name type="scientific">Roseburia intestinalis</name>
    <dbReference type="NCBI Taxonomy" id="166486"/>
    <lineage>
        <taxon>Bacteria</taxon>
        <taxon>Bacillati</taxon>
        <taxon>Bacillota</taxon>
        <taxon>Clostridia</taxon>
        <taxon>Lachnospirales</taxon>
        <taxon>Lachnospiraceae</taxon>
        <taxon>Roseburia</taxon>
    </lineage>
</organism>
<accession>A0A413SH29</accession>
<proteinExistence type="predicted"/>
<dbReference type="Proteomes" id="UP000284465">
    <property type="component" value="Unassembled WGS sequence"/>
</dbReference>
<evidence type="ECO:0000313" key="1">
    <source>
        <dbReference type="EMBL" id="RHA66669.1"/>
    </source>
</evidence>
<name>A0A413SH29_9FIRM</name>
<gene>
    <name evidence="1" type="ORF">DW927_10460</name>
</gene>
<sequence length="80" mass="9211">MREGNEESSEETTGCKASVYAEFDDCPRVGKFVKLLDFRHFERFFRFDQSDRKTYKKAISDGVNVSVVLDCGFGNTSKRK</sequence>
<comment type="caution">
    <text evidence="1">The sequence shown here is derived from an EMBL/GenBank/DDBJ whole genome shotgun (WGS) entry which is preliminary data.</text>
</comment>
<dbReference type="EMBL" id="QSFP01000011">
    <property type="protein sequence ID" value="RHA66669.1"/>
    <property type="molecule type" value="Genomic_DNA"/>
</dbReference>
<evidence type="ECO:0000313" key="2">
    <source>
        <dbReference type="Proteomes" id="UP000284465"/>
    </source>
</evidence>
<dbReference type="AlphaFoldDB" id="A0A413SH29"/>
<reference evidence="1 2" key="1">
    <citation type="submission" date="2018-08" db="EMBL/GenBank/DDBJ databases">
        <title>A genome reference for cultivated species of the human gut microbiota.</title>
        <authorList>
            <person name="Zou Y."/>
            <person name="Xue W."/>
            <person name="Luo G."/>
        </authorList>
    </citation>
    <scope>NUCLEOTIDE SEQUENCE [LARGE SCALE GENOMIC DNA]</scope>
    <source>
        <strain evidence="1 2">AM43-11</strain>
    </source>
</reference>
<protein>
    <submittedName>
        <fullName evidence="1">Uncharacterized protein</fullName>
    </submittedName>
</protein>